<accession>A0A3S4RLA8</accession>
<dbReference type="AlphaFoldDB" id="A0A3S4RLA8"/>
<gene>
    <name evidence="1" type="ORF">NCTC10297_01312</name>
</gene>
<evidence type="ECO:0000313" key="2">
    <source>
        <dbReference type="Proteomes" id="UP000274100"/>
    </source>
</evidence>
<protein>
    <submittedName>
        <fullName evidence="1">Uncharacterized protein</fullName>
    </submittedName>
</protein>
<dbReference type="RefSeq" id="WP_227543388.1">
    <property type="nucleotide sequence ID" value="NZ_LR134343.1"/>
</dbReference>
<dbReference type="EMBL" id="LR134343">
    <property type="protein sequence ID" value="VEG13349.1"/>
    <property type="molecule type" value="Genomic_DNA"/>
</dbReference>
<dbReference type="Proteomes" id="UP000274100">
    <property type="component" value="Chromosome"/>
</dbReference>
<evidence type="ECO:0000313" key="1">
    <source>
        <dbReference type="EMBL" id="VEG13349.1"/>
    </source>
</evidence>
<sequence length="418" mass="46253">MAEFADNQAFKLIQKLDELNDKNIDITSDEYQNTIKEIDKWGEGGIYRIALHTLTGVLATGTIQGAVSAGTTAYTIPKIDEYLTKQGFDKETRDATLLALSAALGTTIGDSTASTVNNVGQTRWNYLYHESALRNKQLTKKQKDHILALKRAGAVSYETLEKKYNECENDTCRNEIKQQWYQESERTKQIQLELVKQGVLTWEDFDSYANGGYIGINSTHLTTIQNKQHTLAAMELSSWAQNQNTPARTEALRRDGGVTPGSTEDLLMQVGAGAVGGMVAGRGQRGSSVATPTTNQSTISSSNIVVYNPQYATKQVLNGGRINESNLRKLVPQGTTDIFVSSASIRQGYKYEFYANGTKVQIKWHSPDQQAALKYPNSNSGRMWTAQIKVGNKYLGSDGNFYRNPQQNITHIPVNIGK</sequence>
<reference evidence="1 2" key="1">
    <citation type="submission" date="2018-12" db="EMBL/GenBank/DDBJ databases">
        <authorList>
            <consortium name="Pathogen Informatics"/>
        </authorList>
    </citation>
    <scope>NUCLEOTIDE SEQUENCE [LARGE SCALE GENOMIC DNA]</scope>
    <source>
        <strain evidence="1 2">NCTC10297</strain>
    </source>
</reference>
<organism evidence="1 2">
    <name type="scientific">Moraxella cuniculi</name>
    <dbReference type="NCBI Taxonomy" id="34061"/>
    <lineage>
        <taxon>Bacteria</taxon>
        <taxon>Pseudomonadati</taxon>
        <taxon>Pseudomonadota</taxon>
        <taxon>Gammaproteobacteria</taxon>
        <taxon>Moraxellales</taxon>
        <taxon>Moraxellaceae</taxon>
        <taxon>Moraxella</taxon>
    </lineage>
</organism>
<dbReference type="KEGG" id="mcun:NCTC10297_01312"/>
<proteinExistence type="predicted"/>
<name>A0A3S4RLA8_9GAMM</name>